<keyword evidence="7" id="KW-1071">Ligand-gated ion channel</keyword>
<dbReference type="PROSITE" id="PS50042">
    <property type="entry name" value="CNMP_BINDING_3"/>
    <property type="match status" value="1"/>
</dbReference>
<keyword evidence="6 10" id="KW-0472">Membrane</keyword>
<dbReference type="GO" id="GO:0005221">
    <property type="term" value="F:intracellularly cyclic nucleotide-activated monoatomic cation channel activity"/>
    <property type="evidence" value="ECO:0007669"/>
    <property type="project" value="InterPro"/>
</dbReference>
<feature type="compositionally biased region" description="Low complexity" evidence="9">
    <location>
        <begin position="560"/>
        <end position="598"/>
    </location>
</feature>
<reference evidence="12 13" key="1">
    <citation type="submission" date="2016-07" db="EMBL/GenBank/DDBJ databases">
        <title>Pervasive Adenine N6-methylation of Active Genes in Fungi.</title>
        <authorList>
            <consortium name="DOE Joint Genome Institute"/>
            <person name="Mondo S.J."/>
            <person name="Dannebaum R.O."/>
            <person name="Kuo R.C."/>
            <person name="Labutti K."/>
            <person name="Haridas S."/>
            <person name="Kuo A."/>
            <person name="Salamov A."/>
            <person name="Ahrendt S.R."/>
            <person name="Lipzen A."/>
            <person name="Sullivan W."/>
            <person name="Andreopoulos W.B."/>
            <person name="Clum A."/>
            <person name="Lindquist E."/>
            <person name="Daum C."/>
            <person name="Ramamoorthy G.K."/>
            <person name="Gryganskyi A."/>
            <person name="Culley D."/>
            <person name="Magnuson J.K."/>
            <person name="James T.Y."/>
            <person name="O'Malley M.A."/>
            <person name="Stajich J.E."/>
            <person name="Spatafora J.W."/>
            <person name="Visel A."/>
            <person name="Grigoriev I.V."/>
        </authorList>
    </citation>
    <scope>NUCLEOTIDE SEQUENCE [LARGE SCALE GENOMIC DNA]</scope>
    <source>
        <strain evidence="12 13">PL171</strain>
    </source>
</reference>
<dbReference type="InterPro" id="IPR014710">
    <property type="entry name" value="RmlC-like_jellyroll"/>
</dbReference>
<keyword evidence="5" id="KW-0406">Ion transport</keyword>
<evidence type="ECO:0000256" key="7">
    <source>
        <dbReference type="ARBA" id="ARBA00023286"/>
    </source>
</evidence>
<dbReference type="PANTHER" id="PTHR45638">
    <property type="entry name" value="CYCLIC NUCLEOTIDE-GATED CATION CHANNEL SUBUNIT A"/>
    <property type="match status" value="1"/>
</dbReference>
<feature type="transmembrane region" description="Helical" evidence="10">
    <location>
        <begin position="175"/>
        <end position="196"/>
    </location>
</feature>
<dbReference type="InterPro" id="IPR018490">
    <property type="entry name" value="cNMP-bd_dom_sf"/>
</dbReference>
<feature type="compositionally biased region" description="Low complexity" evidence="9">
    <location>
        <begin position="633"/>
        <end position="643"/>
    </location>
</feature>
<keyword evidence="3 10" id="KW-0812">Transmembrane</keyword>
<feature type="region of interest" description="Disordered" evidence="9">
    <location>
        <begin position="560"/>
        <end position="602"/>
    </location>
</feature>
<dbReference type="Proteomes" id="UP000193411">
    <property type="component" value="Unassembled WGS sequence"/>
</dbReference>
<dbReference type="InterPro" id="IPR000595">
    <property type="entry name" value="cNMP-bd_dom"/>
</dbReference>
<dbReference type="InterPro" id="IPR018488">
    <property type="entry name" value="cNMP-bd_CS"/>
</dbReference>
<comment type="subcellular location">
    <subcellularLocation>
        <location evidence="1">Membrane</location>
        <topology evidence="1">Multi-pass membrane protein</topology>
    </subcellularLocation>
</comment>
<dbReference type="Pfam" id="PF00027">
    <property type="entry name" value="cNMP_binding"/>
    <property type="match status" value="1"/>
</dbReference>
<feature type="transmembrane region" description="Helical" evidence="10">
    <location>
        <begin position="263"/>
        <end position="283"/>
    </location>
</feature>
<evidence type="ECO:0000256" key="8">
    <source>
        <dbReference type="ARBA" id="ARBA00023303"/>
    </source>
</evidence>
<dbReference type="OrthoDB" id="421226at2759"/>
<protein>
    <recommendedName>
        <fullName evidence="11">Cyclic nucleotide-binding domain-containing protein</fullName>
    </recommendedName>
</protein>
<dbReference type="Gene3D" id="1.10.287.70">
    <property type="match status" value="1"/>
</dbReference>
<gene>
    <name evidence="12" type="ORF">BCR44DRAFT_49809</name>
</gene>
<feature type="compositionally biased region" description="Polar residues" evidence="9">
    <location>
        <begin position="694"/>
        <end position="709"/>
    </location>
</feature>
<evidence type="ECO:0000256" key="6">
    <source>
        <dbReference type="ARBA" id="ARBA00023136"/>
    </source>
</evidence>
<organism evidence="12 13">
    <name type="scientific">Catenaria anguillulae PL171</name>
    <dbReference type="NCBI Taxonomy" id="765915"/>
    <lineage>
        <taxon>Eukaryota</taxon>
        <taxon>Fungi</taxon>
        <taxon>Fungi incertae sedis</taxon>
        <taxon>Blastocladiomycota</taxon>
        <taxon>Blastocladiomycetes</taxon>
        <taxon>Blastocladiales</taxon>
        <taxon>Catenariaceae</taxon>
        <taxon>Catenaria</taxon>
    </lineage>
</organism>
<feature type="region of interest" description="Disordered" evidence="9">
    <location>
        <begin position="512"/>
        <end position="539"/>
    </location>
</feature>
<dbReference type="EMBL" id="MCFL01000002">
    <property type="protein sequence ID" value="ORZ40726.1"/>
    <property type="molecule type" value="Genomic_DNA"/>
</dbReference>
<evidence type="ECO:0000256" key="10">
    <source>
        <dbReference type="SAM" id="Phobius"/>
    </source>
</evidence>
<sequence length="928" mass="102288">MPSRDYRGITDPEQLDPRLRSWRDRVRLPAVFMPDSIVLAMIRFLAFVASFAQLAHCPLLIAFGVDGVSYTASSLVELSTCGVIAADIWITSRTAYHDSEGYLITDTKRIRRRAWESYAPWTIVGCLPVTTLFQHIVPEWLLWYLQLHSLFHLHRWWRLAKDKGNALLVSHQFTLAFYFVLVLQLIHWFACGWWLLEKHVQHGHGEVTWASKYAYVNLYSEHFDRHPMERYVYVFIWCLTVVVVPGQGNEKSANTAEMILSNVYSWTGALLLAIYIATFFSHLTNTLSEKSRVEHEIRSMCRYLRKHGIDESAQRRVAAYYTQIWNVHQGRLRFVQLFDGLPNVTRAELLLKVYGDSLRKVPLFTPCSRPVIKCLASLTHEVFFAQGEVIVNKNDIGNEMYIIKSGHAQVISDDHTRVWADLRSGSFMGELSLFNQVLRTATVIAATACDVYVLRREELDFVLGLYPEEAIGIFARAEQRLKEVSTKNTSLRDNPELAKELQFDATSLVNLNQPAPQQPRSLMSLRSSSQLPSSSTMSMVTPSSAVMQAKIFVPRAAARYGSRRSAANSPSLRSRSSSNMPGSSASSTSTGTLGTNASESTGPKITAVAPAFASRARILSGSTTNASMQSGIAPPSASSSRRASIMRGVPALPGVPGRRMSIFPGNRDGSAAAPVPASAGTRRMSIAERFMPGFTSSSTTSAGQANGQPSAAVSLTSTTSIVLSRRTSVTPLRRLSVVPPRKSSRDFSSTRPPDIADLTSDTYNPFGATQEPVPEIESDDVLESGPIPAARPILPSTTLASGPATSRSTPIAPAILPSAPSLHQGSLVSSVLSPPPPAHSPRKEQMIRGTATLPHVDPPPTPRPLSAAHALAKLKKATSMSSLDHYRRKPSAQPEKNTVAWYLRHYRSLQSISRYKKSKPSNRVIALP</sequence>
<proteinExistence type="predicted"/>
<dbReference type="AlphaFoldDB" id="A0A1Y2I1I0"/>
<dbReference type="PANTHER" id="PTHR45638:SF11">
    <property type="entry name" value="CYCLIC NUCLEOTIDE-GATED CATION CHANNEL SUBUNIT A"/>
    <property type="match status" value="1"/>
</dbReference>
<feature type="region of interest" description="Disordered" evidence="9">
    <location>
        <begin position="693"/>
        <end position="715"/>
    </location>
</feature>
<dbReference type="STRING" id="765915.A0A1Y2I1I0"/>
<feature type="compositionally biased region" description="Low complexity" evidence="9">
    <location>
        <begin position="518"/>
        <end position="539"/>
    </location>
</feature>
<dbReference type="SUPFAM" id="SSF51206">
    <property type="entry name" value="cAMP-binding domain-like"/>
    <property type="match status" value="1"/>
</dbReference>
<keyword evidence="4 10" id="KW-1133">Transmembrane helix</keyword>
<evidence type="ECO:0000256" key="9">
    <source>
        <dbReference type="SAM" id="MobiDB-lite"/>
    </source>
</evidence>
<dbReference type="SMART" id="SM00100">
    <property type="entry name" value="cNMP"/>
    <property type="match status" value="1"/>
</dbReference>
<name>A0A1Y2I1I0_9FUNG</name>
<evidence type="ECO:0000256" key="3">
    <source>
        <dbReference type="ARBA" id="ARBA00022692"/>
    </source>
</evidence>
<feature type="region of interest" description="Disordered" evidence="9">
    <location>
        <begin position="878"/>
        <end position="897"/>
    </location>
</feature>
<feature type="region of interest" description="Disordered" evidence="9">
    <location>
        <begin position="621"/>
        <end position="643"/>
    </location>
</feature>
<keyword evidence="8" id="KW-0407">Ion channel</keyword>
<evidence type="ECO:0000259" key="11">
    <source>
        <dbReference type="PROSITE" id="PS50042"/>
    </source>
</evidence>
<feature type="compositionally biased region" description="Polar residues" evidence="9">
    <location>
        <begin position="795"/>
        <end position="809"/>
    </location>
</feature>
<evidence type="ECO:0000313" key="12">
    <source>
        <dbReference type="EMBL" id="ORZ40726.1"/>
    </source>
</evidence>
<accession>A0A1Y2I1I0</accession>
<dbReference type="Gene3D" id="2.60.120.10">
    <property type="entry name" value="Jelly Rolls"/>
    <property type="match status" value="1"/>
</dbReference>
<evidence type="ECO:0000313" key="13">
    <source>
        <dbReference type="Proteomes" id="UP000193411"/>
    </source>
</evidence>
<dbReference type="PROSITE" id="PS00889">
    <property type="entry name" value="CNMP_BINDING_2"/>
    <property type="match status" value="1"/>
</dbReference>
<dbReference type="SUPFAM" id="SSF81324">
    <property type="entry name" value="Voltage-gated potassium channels"/>
    <property type="match status" value="1"/>
</dbReference>
<evidence type="ECO:0000256" key="1">
    <source>
        <dbReference type="ARBA" id="ARBA00004141"/>
    </source>
</evidence>
<keyword evidence="13" id="KW-1185">Reference proteome</keyword>
<evidence type="ECO:0000256" key="4">
    <source>
        <dbReference type="ARBA" id="ARBA00022989"/>
    </source>
</evidence>
<dbReference type="GO" id="GO:0016020">
    <property type="term" value="C:membrane"/>
    <property type="evidence" value="ECO:0007669"/>
    <property type="project" value="UniProtKB-SubCell"/>
</dbReference>
<feature type="compositionally biased region" description="Polar residues" evidence="9">
    <location>
        <begin position="621"/>
        <end position="630"/>
    </location>
</feature>
<feature type="domain" description="Cyclic nucleotide-binding" evidence="11">
    <location>
        <begin position="363"/>
        <end position="464"/>
    </location>
</feature>
<comment type="caution">
    <text evidence="12">The sequence shown here is derived from an EMBL/GenBank/DDBJ whole genome shotgun (WGS) entry which is preliminary data.</text>
</comment>
<keyword evidence="2" id="KW-0813">Transport</keyword>
<feature type="transmembrane region" description="Helical" evidence="10">
    <location>
        <begin position="118"/>
        <end position="137"/>
    </location>
</feature>
<evidence type="ECO:0000256" key="2">
    <source>
        <dbReference type="ARBA" id="ARBA00022448"/>
    </source>
</evidence>
<evidence type="ECO:0000256" key="5">
    <source>
        <dbReference type="ARBA" id="ARBA00023065"/>
    </source>
</evidence>
<dbReference type="GO" id="GO:0044877">
    <property type="term" value="F:protein-containing complex binding"/>
    <property type="evidence" value="ECO:0007669"/>
    <property type="project" value="TreeGrafter"/>
</dbReference>
<feature type="region of interest" description="Disordered" evidence="9">
    <location>
        <begin position="736"/>
        <end position="818"/>
    </location>
</feature>
<dbReference type="InterPro" id="IPR050866">
    <property type="entry name" value="CNG_cation_channel"/>
</dbReference>
<dbReference type="CDD" id="cd00038">
    <property type="entry name" value="CAP_ED"/>
    <property type="match status" value="1"/>
</dbReference>